<dbReference type="InterPro" id="IPR029016">
    <property type="entry name" value="GAF-like_dom_sf"/>
</dbReference>
<dbReference type="Pfam" id="PF01614">
    <property type="entry name" value="IclR_C"/>
    <property type="match status" value="1"/>
</dbReference>
<dbReference type="OrthoDB" id="9807558at2"/>
<feature type="domain" description="IclR-ED" evidence="5">
    <location>
        <begin position="90"/>
        <end position="270"/>
    </location>
</feature>
<keyword evidence="1" id="KW-0805">Transcription regulation</keyword>
<reference evidence="6" key="1">
    <citation type="journal article" date="2014" name="Int. J. Syst. Evol. Microbiol.">
        <title>Complete genome of a new Firmicutes species belonging to the dominant human colonic microbiota ('Ruminococcus bicirculans') reveals two chromosomes and a selective capacity to utilize plant glucans.</title>
        <authorList>
            <consortium name="NISC Comparative Sequencing Program"/>
            <person name="Wegmann U."/>
            <person name="Louis P."/>
            <person name="Goesmann A."/>
            <person name="Henrissat B."/>
            <person name="Duncan S.H."/>
            <person name="Flint H.J."/>
        </authorList>
    </citation>
    <scope>NUCLEOTIDE SEQUENCE</scope>
    <source>
        <strain evidence="6">KCTC 62575</strain>
    </source>
</reference>
<dbReference type="GO" id="GO:0003700">
    <property type="term" value="F:DNA-binding transcription factor activity"/>
    <property type="evidence" value="ECO:0007669"/>
    <property type="project" value="TreeGrafter"/>
</dbReference>
<accession>A0A371YR31</accession>
<dbReference type="SUPFAM" id="SSF55781">
    <property type="entry name" value="GAF domain-like"/>
    <property type="match status" value="1"/>
</dbReference>
<reference evidence="6" key="4">
    <citation type="submission" date="2024-09" db="EMBL/GenBank/DDBJ databases">
        <authorList>
            <person name="Sun Q."/>
            <person name="Mori K."/>
        </authorList>
    </citation>
    <scope>NUCLEOTIDE SEQUENCE</scope>
    <source>
        <strain evidence="6">KCTC 62575</strain>
    </source>
</reference>
<dbReference type="Gene3D" id="3.30.450.40">
    <property type="match status" value="1"/>
</dbReference>
<dbReference type="InterPro" id="IPR036390">
    <property type="entry name" value="WH_DNA-bd_sf"/>
</dbReference>
<evidence type="ECO:0000313" key="6">
    <source>
        <dbReference type="EMBL" id="MFC2995921.1"/>
    </source>
</evidence>
<dbReference type="AlphaFoldDB" id="A0A371YR31"/>
<evidence type="ECO:0000259" key="5">
    <source>
        <dbReference type="PROSITE" id="PS51078"/>
    </source>
</evidence>
<dbReference type="RefSeq" id="WP_107007906.1">
    <property type="nucleotide sequence ID" value="NZ_JBHRSF010000044.1"/>
</dbReference>
<keyword evidence="3" id="KW-0804">Transcription</keyword>
<dbReference type="Pfam" id="PF09339">
    <property type="entry name" value="HTH_IclR"/>
    <property type="match status" value="1"/>
</dbReference>
<dbReference type="GO" id="GO:0003677">
    <property type="term" value="F:DNA binding"/>
    <property type="evidence" value="ECO:0007669"/>
    <property type="project" value="UniProtKB-KW"/>
</dbReference>
<reference evidence="9" key="3">
    <citation type="journal article" date="2019" name="Int. J. Syst. Evol. Microbiol.">
        <title>The Global Catalogue of Microorganisms (GCM) 10K type strain sequencing project: providing services to taxonomists for standard genome sequencing and annotation.</title>
        <authorList>
            <consortium name="The Broad Institute Genomics Platform"/>
            <consortium name="The Broad Institute Genome Sequencing Center for Infectious Disease"/>
            <person name="Wu L."/>
            <person name="Ma J."/>
        </authorList>
    </citation>
    <scope>NUCLEOTIDE SEQUENCE [LARGE SCALE GENOMIC DNA]</scope>
    <source>
        <strain evidence="9">KCTC 62575</strain>
    </source>
</reference>
<evidence type="ECO:0000256" key="1">
    <source>
        <dbReference type="ARBA" id="ARBA00023015"/>
    </source>
</evidence>
<evidence type="ECO:0000313" key="9">
    <source>
        <dbReference type="Proteomes" id="UP001595455"/>
    </source>
</evidence>
<evidence type="ECO:0000256" key="2">
    <source>
        <dbReference type="ARBA" id="ARBA00023125"/>
    </source>
</evidence>
<dbReference type="PANTHER" id="PTHR30136">
    <property type="entry name" value="HELIX-TURN-HELIX TRANSCRIPTIONAL REGULATOR, ICLR FAMILY"/>
    <property type="match status" value="1"/>
</dbReference>
<dbReference type="InterPro" id="IPR014757">
    <property type="entry name" value="Tscrpt_reg_IclR_C"/>
</dbReference>
<comment type="caution">
    <text evidence="7">The sequence shown here is derived from an EMBL/GenBank/DDBJ whole genome shotgun (WGS) entry which is preliminary data.</text>
</comment>
<keyword evidence="9" id="KW-1185">Reference proteome</keyword>
<dbReference type="PANTHER" id="PTHR30136:SF33">
    <property type="entry name" value="TRANSCRIPTIONAL REGULATORY PROTEIN"/>
    <property type="match status" value="1"/>
</dbReference>
<dbReference type="EMBL" id="JBHRSF010000044">
    <property type="protein sequence ID" value="MFC2995921.1"/>
    <property type="molecule type" value="Genomic_DNA"/>
</dbReference>
<dbReference type="Proteomes" id="UP000240957">
    <property type="component" value="Unassembled WGS sequence"/>
</dbReference>
<sequence>MTQIPNLEEIRLDPISHIHRDNNPQFIASLARGFELLRCFSAEKQVLGNQELAQLTGLPKPSIARITYTLVTLGYLKQLPDTTKYMLDIGVLALGYAALSNIVIRNLAHPFMQEMSLQVQAPVALATRDRLNMLYLDVIQTNSMMRRQIGSTLSLYSSAMGRACLAATPEPERQVLMTALEKQHPKQWGEIHLGLQKAFHDYEQHGYCVSLGEWKKDINSVAVPLLNTKHGLFVFNCGAPNFQLSAERIDKEIGPMLKFMVNNIHEALLDLS</sequence>
<dbReference type="Proteomes" id="UP001595455">
    <property type="component" value="Unassembled WGS sequence"/>
</dbReference>
<organism evidence="7 8">
    <name type="scientific">Acinetobacter sichuanensis</name>
    <dbReference type="NCBI Taxonomy" id="2136183"/>
    <lineage>
        <taxon>Bacteria</taxon>
        <taxon>Pseudomonadati</taxon>
        <taxon>Pseudomonadota</taxon>
        <taxon>Gammaproteobacteria</taxon>
        <taxon>Moraxellales</taxon>
        <taxon>Moraxellaceae</taxon>
        <taxon>Acinetobacter</taxon>
    </lineage>
</organism>
<dbReference type="InterPro" id="IPR050707">
    <property type="entry name" value="HTH_MetabolicPath_Reg"/>
</dbReference>
<proteinExistence type="predicted"/>
<name>A0A371YR31_9GAMM</name>
<evidence type="ECO:0000259" key="4">
    <source>
        <dbReference type="PROSITE" id="PS51077"/>
    </source>
</evidence>
<evidence type="ECO:0000313" key="7">
    <source>
        <dbReference type="EMBL" id="RFC83919.1"/>
    </source>
</evidence>
<dbReference type="InterPro" id="IPR005471">
    <property type="entry name" value="Tscrpt_reg_IclR_N"/>
</dbReference>
<feature type="domain" description="HTH iclR-type" evidence="4">
    <location>
        <begin position="27"/>
        <end position="89"/>
    </location>
</feature>
<dbReference type="Gene3D" id="1.10.10.10">
    <property type="entry name" value="Winged helix-like DNA-binding domain superfamily/Winged helix DNA-binding domain"/>
    <property type="match status" value="1"/>
</dbReference>
<evidence type="ECO:0000313" key="8">
    <source>
        <dbReference type="Proteomes" id="UP000240957"/>
    </source>
</evidence>
<dbReference type="PROSITE" id="PS51077">
    <property type="entry name" value="HTH_ICLR"/>
    <property type="match status" value="1"/>
</dbReference>
<dbReference type="SUPFAM" id="SSF46785">
    <property type="entry name" value="Winged helix' DNA-binding domain"/>
    <property type="match status" value="1"/>
</dbReference>
<keyword evidence="2" id="KW-0238">DNA-binding</keyword>
<dbReference type="PROSITE" id="PS51078">
    <property type="entry name" value="ICLR_ED"/>
    <property type="match status" value="1"/>
</dbReference>
<evidence type="ECO:0000256" key="3">
    <source>
        <dbReference type="ARBA" id="ARBA00023163"/>
    </source>
</evidence>
<reference evidence="7 8" key="2">
    <citation type="submission" date="2018-08" db="EMBL/GenBank/DDBJ databases">
        <title>The draft genome of Acinetobacter sichuanensis strain WCHAc060041.</title>
        <authorList>
            <person name="Qin J."/>
            <person name="Feng Y."/>
            <person name="Zong Z."/>
        </authorList>
    </citation>
    <scope>NUCLEOTIDE SEQUENCE [LARGE SCALE GENOMIC DNA]</scope>
    <source>
        <strain evidence="7 8">WCHAc060041</strain>
    </source>
</reference>
<protein>
    <submittedName>
        <fullName evidence="7">IclR family transcriptional regulator</fullName>
    </submittedName>
</protein>
<dbReference type="EMBL" id="PYIX02000011">
    <property type="protein sequence ID" value="RFC83919.1"/>
    <property type="molecule type" value="Genomic_DNA"/>
</dbReference>
<dbReference type="GO" id="GO:0045892">
    <property type="term" value="P:negative regulation of DNA-templated transcription"/>
    <property type="evidence" value="ECO:0007669"/>
    <property type="project" value="TreeGrafter"/>
</dbReference>
<dbReference type="InterPro" id="IPR036388">
    <property type="entry name" value="WH-like_DNA-bd_sf"/>
</dbReference>
<dbReference type="SMART" id="SM00346">
    <property type="entry name" value="HTH_ICLR"/>
    <property type="match status" value="1"/>
</dbReference>
<gene>
    <name evidence="6" type="ORF">ACFODO_11690</name>
    <name evidence="7" type="ORF">C9E89_008945</name>
</gene>